<reference evidence="6" key="1">
    <citation type="submission" date="2021-09" db="EMBL/GenBank/DDBJ databases">
        <title>Genomic analysis of Ralstonia spp.</title>
        <authorList>
            <person name="Aburjaile F."/>
            <person name="Ariute J.C."/>
            <person name="Pais A.K.L."/>
            <person name="Albuquerque G.M.R."/>
            <person name="Silva A.M.F."/>
            <person name="Brenig B."/>
            <person name="Azevedo V."/>
            <person name="Matiuzzi M."/>
            <person name="Ramos R."/>
            <person name="Goes-Neto A."/>
            <person name="Soares S."/>
            <person name="Iseppon A.M.B."/>
            <person name="Souza E."/>
            <person name="Gama M."/>
        </authorList>
    </citation>
    <scope>NUCLEOTIDE SEQUENCE</scope>
    <source>
        <strain evidence="6">B4</strain>
    </source>
</reference>
<dbReference type="EMBL" id="JAIVEX010000003">
    <property type="protein sequence ID" value="MDB0521447.1"/>
    <property type="molecule type" value="Genomic_DNA"/>
</dbReference>
<dbReference type="PANTHER" id="PTHR30244">
    <property type="entry name" value="TRANSAMINASE"/>
    <property type="match status" value="1"/>
</dbReference>
<dbReference type="PIRSF" id="PIRSF000390">
    <property type="entry name" value="PLP_StrS"/>
    <property type="match status" value="1"/>
</dbReference>
<dbReference type="InterPro" id="IPR015424">
    <property type="entry name" value="PyrdxlP-dep_Trfase"/>
</dbReference>
<keyword evidence="5" id="KW-0472">Membrane</keyword>
<evidence type="ECO:0000256" key="5">
    <source>
        <dbReference type="SAM" id="Phobius"/>
    </source>
</evidence>
<dbReference type="Gene3D" id="3.40.640.10">
    <property type="entry name" value="Type I PLP-dependent aspartate aminotransferase-like (Major domain)"/>
    <property type="match status" value="1"/>
</dbReference>
<feature type="modified residue" description="N6-(pyridoxal phosphate)lysine" evidence="3">
    <location>
        <position position="211"/>
    </location>
</feature>
<dbReference type="Gene3D" id="3.90.1150.10">
    <property type="entry name" value="Aspartate Aminotransferase, domain 1"/>
    <property type="match status" value="1"/>
</dbReference>
<dbReference type="InterPro" id="IPR000653">
    <property type="entry name" value="DegT/StrS_aminotransferase"/>
</dbReference>
<dbReference type="Pfam" id="PF01041">
    <property type="entry name" value="DegT_DnrJ_EryC1"/>
    <property type="match status" value="1"/>
</dbReference>
<evidence type="ECO:0000313" key="7">
    <source>
        <dbReference type="Proteomes" id="UP001143674"/>
    </source>
</evidence>
<feature type="active site" description="Proton acceptor" evidence="2">
    <location>
        <position position="211"/>
    </location>
</feature>
<dbReference type="InterPro" id="IPR015422">
    <property type="entry name" value="PyrdxlP-dep_Trfase_small"/>
</dbReference>
<dbReference type="Proteomes" id="UP001143674">
    <property type="component" value="Unassembled WGS sequence"/>
</dbReference>
<keyword evidence="6" id="KW-0032">Aminotransferase</keyword>
<proteinExistence type="inferred from homology"/>
<feature type="transmembrane region" description="Helical" evidence="5">
    <location>
        <begin position="78"/>
        <end position="96"/>
    </location>
</feature>
<dbReference type="RefSeq" id="WP_003275592.1">
    <property type="nucleotide sequence ID" value="NZ_CDLX01000001.1"/>
</dbReference>
<name>A0AAE3NE02_RALSL</name>
<keyword evidence="6" id="KW-0808">Transferase</keyword>
<dbReference type="PANTHER" id="PTHR30244:SF34">
    <property type="entry name" value="DTDP-4-AMINO-4,6-DIDEOXYGALACTOSE TRANSAMINASE"/>
    <property type="match status" value="1"/>
</dbReference>
<keyword evidence="5" id="KW-0812">Transmembrane</keyword>
<keyword evidence="3 4" id="KW-0663">Pyridoxal phosphate</keyword>
<evidence type="ECO:0000256" key="2">
    <source>
        <dbReference type="PIRSR" id="PIRSR000390-1"/>
    </source>
</evidence>
<evidence type="ECO:0000313" key="6">
    <source>
        <dbReference type="EMBL" id="MDB0521447.1"/>
    </source>
</evidence>
<feature type="transmembrane region" description="Helical" evidence="5">
    <location>
        <begin position="108"/>
        <end position="128"/>
    </location>
</feature>
<protein>
    <submittedName>
        <fullName evidence="6">Aminotransferase class I/II-fold pyridoxal phosphate-dependent enzyme</fullName>
    </submittedName>
</protein>
<gene>
    <name evidence="6" type="ORF">LBW55_07445</name>
</gene>
<comment type="caution">
    <text evidence="6">The sequence shown here is derived from an EMBL/GenBank/DDBJ whole genome shotgun (WGS) entry which is preliminary data.</text>
</comment>
<dbReference type="AlphaFoldDB" id="A0AAE3NE02"/>
<dbReference type="GO" id="GO:0030170">
    <property type="term" value="F:pyridoxal phosphate binding"/>
    <property type="evidence" value="ECO:0007669"/>
    <property type="project" value="TreeGrafter"/>
</dbReference>
<dbReference type="SUPFAM" id="SSF53383">
    <property type="entry name" value="PLP-dependent transferases"/>
    <property type="match status" value="1"/>
</dbReference>
<dbReference type="GO" id="GO:0000271">
    <property type="term" value="P:polysaccharide biosynthetic process"/>
    <property type="evidence" value="ECO:0007669"/>
    <property type="project" value="TreeGrafter"/>
</dbReference>
<dbReference type="GO" id="GO:0008483">
    <property type="term" value="F:transaminase activity"/>
    <property type="evidence" value="ECO:0007669"/>
    <property type="project" value="UniProtKB-KW"/>
</dbReference>
<accession>A0AAE3NE02</accession>
<keyword evidence="5" id="KW-1133">Transmembrane helix</keyword>
<dbReference type="InterPro" id="IPR015421">
    <property type="entry name" value="PyrdxlP-dep_Trfase_major"/>
</dbReference>
<evidence type="ECO:0000256" key="3">
    <source>
        <dbReference type="PIRSR" id="PIRSR000390-2"/>
    </source>
</evidence>
<organism evidence="6 7">
    <name type="scientific">Ralstonia solanacearum</name>
    <name type="common">Pseudomonas solanacearum</name>
    <dbReference type="NCBI Taxonomy" id="305"/>
    <lineage>
        <taxon>Bacteria</taxon>
        <taxon>Pseudomonadati</taxon>
        <taxon>Pseudomonadota</taxon>
        <taxon>Betaproteobacteria</taxon>
        <taxon>Burkholderiales</taxon>
        <taxon>Burkholderiaceae</taxon>
        <taxon>Ralstonia</taxon>
        <taxon>Ralstonia solanacearum species complex</taxon>
    </lineage>
</organism>
<evidence type="ECO:0000256" key="4">
    <source>
        <dbReference type="RuleBase" id="RU004508"/>
    </source>
</evidence>
<sequence length="434" mass="47411">MSKELPEVPLALDGGRKTRTQEWPTYDKGYVDLGRGDEIAALRAIESRRLFRYDSRPHGETEVAQLERELAEFFDARYVLACSSGTTAIALALLGLGIKRGDRVACPAFTFAATPSAIILAGGIPVVIEVDENLHMDPADLEAKLTPDIKAVVAVHMRGFGCDIDRLVSIADAHGIPLVEDSVPALGVSIGGERKLGTIGRAGAFSMQSDKSINTGEGGFLVTSDRSVFERAVVLSGAYEQQLHRHTAPSLPTISDLTLPIFSFRLDEIRGAMARHQLAGLARRVTTFQENYDYVASRISDLEPISLRQPVAERAYLGESLIFRLPDATAQQVSWFVQALNAEGIGCRALGGDARPNVRCFWNWRFAFPEMTEEETIARYKKSATFLKEAIDVPMSITLTEDDCVELVAAITKVCHAYSRLTAVAQPLLETVNG</sequence>
<evidence type="ECO:0000256" key="1">
    <source>
        <dbReference type="ARBA" id="ARBA00037999"/>
    </source>
</evidence>
<comment type="similarity">
    <text evidence="1 4">Belongs to the DegT/DnrJ/EryC1 family.</text>
</comment>